<protein>
    <submittedName>
        <fullName evidence="2">Uncharacterized protein</fullName>
    </submittedName>
</protein>
<feature type="compositionally biased region" description="Basic residues" evidence="1">
    <location>
        <begin position="25"/>
        <end position="35"/>
    </location>
</feature>
<proteinExistence type="predicted"/>
<organism evidence="2 3">
    <name type="scientific">Streblomastix strix</name>
    <dbReference type="NCBI Taxonomy" id="222440"/>
    <lineage>
        <taxon>Eukaryota</taxon>
        <taxon>Metamonada</taxon>
        <taxon>Preaxostyla</taxon>
        <taxon>Oxymonadida</taxon>
        <taxon>Streblomastigidae</taxon>
        <taxon>Streblomastix</taxon>
    </lineage>
</organism>
<comment type="caution">
    <text evidence="2">The sequence shown here is derived from an EMBL/GenBank/DDBJ whole genome shotgun (WGS) entry which is preliminary data.</text>
</comment>
<dbReference type="Proteomes" id="UP000324800">
    <property type="component" value="Unassembled WGS sequence"/>
</dbReference>
<evidence type="ECO:0000313" key="2">
    <source>
        <dbReference type="EMBL" id="KAA6315761.1"/>
    </source>
</evidence>
<dbReference type="EMBL" id="SNRW01047281">
    <property type="protein sequence ID" value="KAA6315761.1"/>
    <property type="molecule type" value="Genomic_DNA"/>
</dbReference>
<feature type="compositionally biased region" description="Low complexity" evidence="1">
    <location>
        <begin position="41"/>
        <end position="62"/>
    </location>
</feature>
<reference evidence="2 3" key="1">
    <citation type="submission" date="2019-03" db="EMBL/GenBank/DDBJ databases">
        <title>Single cell metagenomics reveals metabolic interactions within the superorganism composed of flagellate Streblomastix strix and complex community of Bacteroidetes bacteria on its surface.</title>
        <authorList>
            <person name="Treitli S.C."/>
            <person name="Kolisko M."/>
            <person name="Husnik F."/>
            <person name="Keeling P."/>
            <person name="Hampl V."/>
        </authorList>
    </citation>
    <scope>NUCLEOTIDE SEQUENCE [LARGE SCALE GENOMIC DNA]</scope>
    <source>
        <strain evidence="2">ST1C</strain>
    </source>
</reference>
<evidence type="ECO:0000256" key="1">
    <source>
        <dbReference type="SAM" id="MobiDB-lite"/>
    </source>
</evidence>
<evidence type="ECO:0000313" key="3">
    <source>
        <dbReference type="Proteomes" id="UP000324800"/>
    </source>
</evidence>
<name>A0A5J4Q4M0_9EUKA</name>
<feature type="compositionally biased region" description="Acidic residues" evidence="1">
    <location>
        <begin position="120"/>
        <end position="130"/>
    </location>
</feature>
<feature type="compositionally biased region" description="Polar residues" evidence="1">
    <location>
        <begin position="1"/>
        <end position="24"/>
    </location>
</feature>
<feature type="region of interest" description="Disordered" evidence="1">
    <location>
        <begin position="1"/>
        <end position="87"/>
    </location>
</feature>
<feature type="non-terminal residue" evidence="2">
    <location>
        <position position="150"/>
    </location>
</feature>
<gene>
    <name evidence="2" type="ORF">EZS28_055368</name>
</gene>
<sequence length="150" mass="16773">MINTGMNRNKPNTQLQSPATPTQKPTHRGGQKQRQKKLEMELQQLASQQLQQQENNDLNNMNVETPDIQGTVGQLTGLQPSSGAQSPIFNAWLRPQEAGSISTINNERTEPQINEGHEDNADEVEDEQTDEAALNQNKDYRVNVVSQLQV</sequence>
<accession>A0A5J4Q4M0</accession>
<feature type="compositionally biased region" description="Polar residues" evidence="1">
    <location>
        <begin position="71"/>
        <end position="87"/>
    </location>
</feature>
<feature type="compositionally biased region" description="Basic and acidic residues" evidence="1">
    <location>
        <begin position="107"/>
        <end position="119"/>
    </location>
</feature>
<feature type="region of interest" description="Disordered" evidence="1">
    <location>
        <begin position="102"/>
        <end position="130"/>
    </location>
</feature>
<dbReference type="AlphaFoldDB" id="A0A5J4Q4M0"/>